<dbReference type="EMBL" id="DSPX01000118">
    <property type="protein sequence ID" value="HGG01239.1"/>
    <property type="molecule type" value="Genomic_DNA"/>
</dbReference>
<evidence type="ECO:0000256" key="6">
    <source>
        <dbReference type="ARBA" id="ARBA00023136"/>
    </source>
</evidence>
<feature type="transmembrane region" description="Helical" evidence="8">
    <location>
        <begin position="210"/>
        <end position="231"/>
    </location>
</feature>
<dbReference type="InterPro" id="IPR050879">
    <property type="entry name" value="Acyltransferase_3"/>
</dbReference>
<evidence type="ECO:0000256" key="4">
    <source>
        <dbReference type="ARBA" id="ARBA00022692"/>
    </source>
</evidence>
<comment type="caution">
    <text evidence="11">The sequence shown here is derived from an EMBL/GenBank/DDBJ whole genome shotgun (WGS) entry which is preliminary data.</text>
</comment>
<feature type="transmembrane region" description="Helical" evidence="8">
    <location>
        <begin position="267"/>
        <end position="286"/>
    </location>
</feature>
<evidence type="ECO:0000256" key="7">
    <source>
        <dbReference type="ARBA" id="ARBA00023315"/>
    </source>
</evidence>
<protein>
    <submittedName>
        <fullName evidence="11">Acyltransferase</fullName>
    </submittedName>
</protein>
<gene>
    <name evidence="11" type="ORF">ENR15_11470</name>
</gene>
<dbReference type="PANTHER" id="PTHR23028:SF53">
    <property type="entry name" value="ACYL_TRANSF_3 DOMAIN-CONTAINING PROTEIN"/>
    <property type="match status" value="1"/>
</dbReference>
<reference evidence="11" key="1">
    <citation type="journal article" date="2020" name="mSystems">
        <title>Genome- and Community-Level Interaction Insights into Carbon Utilization and Element Cycling Functions of Hydrothermarchaeota in Hydrothermal Sediment.</title>
        <authorList>
            <person name="Zhou Z."/>
            <person name="Liu Y."/>
            <person name="Xu W."/>
            <person name="Pan J."/>
            <person name="Luo Z.H."/>
            <person name="Li M."/>
        </authorList>
    </citation>
    <scope>NUCLEOTIDE SEQUENCE [LARGE SCALE GENOMIC DNA]</scope>
    <source>
        <strain evidence="11">SpSt-374</strain>
    </source>
</reference>
<dbReference type="PANTHER" id="PTHR23028">
    <property type="entry name" value="ACETYLTRANSFERASE"/>
    <property type="match status" value="1"/>
</dbReference>
<accession>A0A7C3VHJ0</accession>
<keyword evidence="6 8" id="KW-0472">Membrane</keyword>
<keyword evidence="5 8" id="KW-1133">Transmembrane helix</keyword>
<dbReference type="Pfam" id="PF01757">
    <property type="entry name" value="Acyl_transf_3"/>
    <property type="match status" value="1"/>
</dbReference>
<evidence type="ECO:0000256" key="2">
    <source>
        <dbReference type="ARBA" id="ARBA00022475"/>
    </source>
</evidence>
<evidence type="ECO:0000256" key="1">
    <source>
        <dbReference type="ARBA" id="ARBA00004651"/>
    </source>
</evidence>
<comment type="subcellular location">
    <subcellularLocation>
        <location evidence="1">Cell membrane</location>
        <topology evidence="1">Multi-pass membrane protein</topology>
    </subcellularLocation>
</comment>
<proteinExistence type="predicted"/>
<feature type="transmembrane region" description="Helical" evidence="8">
    <location>
        <begin position="185"/>
        <end position="204"/>
    </location>
</feature>
<feature type="transmembrane region" description="Helical" evidence="8">
    <location>
        <begin position="90"/>
        <end position="111"/>
    </location>
</feature>
<dbReference type="GO" id="GO:0016747">
    <property type="term" value="F:acyltransferase activity, transferring groups other than amino-acyl groups"/>
    <property type="evidence" value="ECO:0007669"/>
    <property type="project" value="InterPro"/>
</dbReference>
<keyword evidence="3 11" id="KW-0808">Transferase</keyword>
<evidence type="ECO:0000256" key="5">
    <source>
        <dbReference type="ARBA" id="ARBA00022989"/>
    </source>
</evidence>
<dbReference type="InterPro" id="IPR043968">
    <property type="entry name" value="SGNH"/>
</dbReference>
<evidence type="ECO:0000256" key="3">
    <source>
        <dbReference type="ARBA" id="ARBA00022679"/>
    </source>
</evidence>
<evidence type="ECO:0000313" key="11">
    <source>
        <dbReference type="EMBL" id="HGG01239.1"/>
    </source>
</evidence>
<evidence type="ECO:0000256" key="8">
    <source>
        <dbReference type="SAM" id="Phobius"/>
    </source>
</evidence>
<keyword evidence="4 8" id="KW-0812">Transmembrane</keyword>
<dbReference type="InterPro" id="IPR002656">
    <property type="entry name" value="Acyl_transf_3_dom"/>
</dbReference>
<feature type="transmembrane region" description="Helical" evidence="8">
    <location>
        <begin position="298"/>
        <end position="320"/>
    </location>
</feature>
<evidence type="ECO:0000259" key="9">
    <source>
        <dbReference type="Pfam" id="PF01757"/>
    </source>
</evidence>
<keyword evidence="7 11" id="KW-0012">Acyltransferase</keyword>
<dbReference type="SUPFAM" id="SSF52266">
    <property type="entry name" value="SGNH hydrolase"/>
    <property type="match status" value="1"/>
</dbReference>
<feature type="transmembrane region" description="Helical" evidence="8">
    <location>
        <begin position="154"/>
        <end position="173"/>
    </location>
</feature>
<feature type="transmembrane region" description="Helical" evidence="8">
    <location>
        <begin position="48"/>
        <end position="69"/>
    </location>
</feature>
<dbReference type="GO" id="GO:0005886">
    <property type="term" value="C:plasma membrane"/>
    <property type="evidence" value="ECO:0007669"/>
    <property type="project" value="UniProtKB-SubCell"/>
</dbReference>
<organism evidence="11">
    <name type="scientific">Planktothricoides sp. SpSt-374</name>
    <dbReference type="NCBI Taxonomy" id="2282167"/>
    <lineage>
        <taxon>Bacteria</taxon>
        <taxon>Bacillati</taxon>
        <taxon>Cyanobacteriota</taxon>
        <taxon>Cyanophyceae</taxon>
        <taxon>Oscillatoriophycideae</taxon>
        <taxon>Oscillatoriales</taxon>
        <taxon>Oscillatoriaceae</taxon>
        <taxon>Planktothricoides</taxon>
    </lineage>
</organism>
<dbReference type="InterPro" id="IPR036514">
    <property type="entry name" value="SGNH_hydro_sf"/>
</dbReference>
<evidence type="ECO:0000259" key="10">
    <source>
        <dbReference type="Pfam" id="PF19040"/>
    </source>
</evidence>
<feature type="transmembrane region" description="Helical" evidence="8">
    <location>
        <begin position="243"/>
        <end position="261"/>
    </location>
</feature>
<feature type="domain" description="Acyltransferase 3" evidence="9">
    <location>
        <begin position="22"/>
        <end position="343"/>
    </location>
</feature>
<sequence length="671" mass="76175">MNQLNSPPPEKLASSANSTYRPEIDGFRTIAILAVIINHFNPKIVTSGFLGVDIFFVISGFVVTASLSHKLTQNWPQHLPTFYARRIKRLIPALITCVLITCIIGCFFIPAGEIDVSIETGIASLFGYSNIYLLDEISDYFGSEAELNLFTHTWSLGIEAQFYLLFPIILGLCSHPNQTKNRRNILITVLGLTILSLITYLYMAEDNGDAAFFLLPSRFWELGVGCLTFLVLPQLSSASWRRIQQFIAPISTVLTVAVLFFSKDLQTLATVSIVLLTAITIWAFDTKSPVVNLFASKWFVKIGILSYSLYLWHWSVLVLSRWTIGISQYTIIFQLLLIIGLALASYHWIENPLRHANWSRKNTPVFGLYLTLLLTSAFFLGHLENTLAAELYSGNSEKYLSYFARNQTIYPNYTKDNCHLDSRENPEISPQLLSICTIPAKANQPTLFFVGNSHADHLRALAAKLAQQKGYGIDGISQSSCQFPYAEKKKKKCDRTQLHQYERVLKTAKKGDIVIIANRYEIKNWDVPEKNLSWVGIPQVMGTLNQFAELLQKKGVSTVLMMPLPEFSHNTKECLAEWFRPEFSLNQICGEEKSTLVKLRKPVYEKLDQTLSPVIHKYDPFNLLCPDEICTHFTSDNQHPLFIDSHHLTNYGAELLYDNFLQFLKQHSILK</sequence>
<feature type="transmembrane region" description="Helical" evidence="8">
    <location>
        <begin position="365"/>
        <end position="383"/>
    </location>
</feature>
<dbReference type="Pfam" id="PF19040">
    <property type="entry name" value="SGNH"/>
    <property type="match status" value="1"/>
</dbReference>
<keyword evidence="2" id="KW-1003">Cell membrane</keyword>
<dbReference type="Gene3D" id="3.40.50.1110">
    <property type="entry name" value="SGNH hydrolase"/>
    <property type="match status" value="1"/>
</dbReference>
<feature type="transmembrane region" description="Helical" evidence="8">
    <location>
        <begin position="326"/>
        <end position="344"/>
    </location>
</feature>
<dbReference type="GO" id="GO:0009103">
    <property type="term" value="P:lipopolysaccharide biosynthetic process"/>
    <property type="evidence" value="ECO:0007669"/>
    <property type="project" value="TreeGrafter"/>
</dbReference>
<name>A0A7C3VHJ0_9CYAN</name>
<feature type="domain" description="SGNH" evidence="10">
    <location>
        <begin position="431"/>
        <end position="661"/>
    </location>
</feature>
<dbReference type="AlphaFoldDB" id="A0A7C3VHJ0"/>